<dbReference type="SUPFAM" id="SSF55144">
    <property type="entry name" value="LigT-like"/>
    <property type="match status" value="1"/>
</dbReference>
<protein>
    <recommendedName>
        <fullName evidence="4">2'-5' RNA ligase</fullName>
    </recommendedName>
</protein>
<gene>
    <name evidence="2" type="ORF">Y717_11460</name>
</gene>
<dbReference type="Gene3D" id="3.90.1140.10">
    <property type="entry name" value="Cyclic phosphodiesterase"/>
    <property type="match status" value="1"/>
</dbReference>
<evidence type="ECO:0000313" key="3">
    <source>
        <dbReference type="Proteomes" id="UP000245992"/>
    </source>
</evidence>
<proteinExistence type="predicted"/>
<organism evidence="2 3">
    <name type="scientific">Streptomyces scopuliridis RB72</name>
    <dbReference type="NCBI Taxonomy" id="1440053"/>
    <lineage>
        <taxon>Bacteria</taxon>
        <taxon>Bacillati</taxon>
        <taxon>Actinomycetota</taxon>
        <taxon>Actinomycetes</taxon>
        <taxon>Kitasatosporales</taxon>
        <taxon>Streptomycetaceae</taxon>
        <taxon>Streptomyces</taxon>
    </lineage>
</organism>
<dbReference type="EMBL" id="AZSP01000387">
    <property type="protein sequence ID" value="PVE04520.1"/>
    <property type="molecule type" value="Genomic_DNA"/>
</dbReference>
<keyword evidence="3" id="KW-1185">Reference proteome</keyword>
<accession>A0A2T7SNP9</accession>
<comment type="caution">
    <text evidence="2">The sequence shown here is derived from an EMBL/GenBank/DDBJ whole genome shotgun (WGS) entry which is preliminary data.</text>
</comment>
<name>A0A2T7SNP9_9ACTN</name>
<dbReference type="RefSeq" id="WP_030353051.1">
    <property type="nucleotide sequence ID" value="NZ_AZSP01000387.1"/>
</dbReference>
<dbReference type="Pfam" id="PF13563">
    <property type="entry name" value="2_5_RNA_ligase2"/>
    <property type="match status" value="1"/>
</dbReference>
<reference evidence="2 3" key="1">
    <citation type="submission" date="2013-12" db="EMBL/GenBank/DDBJ databases">
        <title>Annotated genome of Streptomyces scopuliridis.</title>
        <authorList>
            <person name="Olson J.B."/>
        </authorList>
    </citation>
    <scope>NUCLEOTIDE SEQUENCE [LARGE SCALE GENOMIC DNA]</scope>
    <source>
        <strain evidence="2 3">RB72</strain>
    </source>
</reference>
<sequence length="237" mass="25637">MSAVLRRDRRAFPSDPPRDLADPHAIAAHDWAAFQAVSHMSNHWDRPGWSGGRAYYWMLTFPNERALINDARACQDAVTNPALDLVPADGLHITLNKVADSAAMGERDLARVVQVAQDTAPQAFDLQVGPLAGSRGALRYSVAPWNPLISLHAILARAGTLAGAAGGRSTESFRPHLGIAYSNTTRPADSVISQVAELRGRPTLPVHVSHADLVELRRENATYRWDVISAITLSAGN</sequence>
<dbReference type="Proteomes" id="UP000245992">
    <property type="component" value="Unassembled WGS sequence"/>
</dbReference>
<feature type="compositionally biased region" description="Basic and acidic residues" evidence="1">
    <location>
        <begin position="10"/>
        <end position="20"/>
    </location>
</feature>
<dbReference type="AlphaFoldDB" id="A0A2T7SNP9"/>
<evidence type="ECO:0000313" key="2">
    <source>
        <dbReference type="EMBL" id="PVE04520.1"/>
    </source>
</evidence>
<dbReference type="InterPro" id="IPR009097">
    <property type="entry name" value="Cyclic_Pdiesterase"/>
</dbReference>
<dbReference type="OrthoDB" id="4541754at2"/>
<feature type="region of interest" description="Disordered" evidence="1">
    <location>
        <begin position="1"/>
        <end position="20"/>
    </location>
</feature>
<evidence type="ECO:0008006" key="4">
    <source>
        <dbReference type="Google" id="ProtNLM"/>
    </source>
</evidence>
<evidence type="ECO:0000256" key="1">
    <source>
        <dbReference type="SAM" id="MobiDB-lite"/>
    </source>
</evidence>
<dbReference type="STRING" id="1440053.GCA_000718095_04022"/>